<evidence type="ECO:0000256" key="5">
    <source>
        <dbReference type="ARBA" id="ARBA00023136"/>
    </source>
</evidence>
<accession>A0A1B2ENE1</accession>
<evidence type="ECO:0000256" key="3">
    <source>
        <dbReference type="ARBA" id="ARBA00022692"/>
    </source>
</evidence>
<gene>
    <name evidence="7" type="ORF">BB934_00195</name>
</gene>
<dbReference type="AlphaFoldDB" id="A0A1B2ENE1"/>
<feature type="transmembrane region" description="Helical" evidence="6">
    <location>
        <begin position="177"/>
        <end position="196"/>
    </location>
</feature>
<dbReference type="CDD" id="cd06581">
    <property type="entry name" value="TM_PBP1_LivM_like"/>
    <property type="match status" value="1"/>
</dbReference>
<keyword evidence="4 6" id="KW-1133">Transmembrane helix</keyword>
<keyword evidence="2" id="KW-1003">Cell membrane</keyword>
<keyword evidence="3 6" id="KW-0812">Transmembrane</keyword>
<dbReference type="InterPro" id="IPR001851">
    <property type="entry name" value="ABC_transp_permease"/>
</dbReference>
<name>A0A1B2ENE1_9HYPH</name>
<keyword evidence="5 6" id="KW-0472">Membrane</keyword>
<dbReference type="Pfam" id="PF02653">
    <property type="entry name" value="BPD_transp_2"/>
    <property type="match status" value="1"/>
</dbReference>
<evidence type="ECO:0000256" key="4">
    <source>
        <dbReference type="ARBA" id="ARBA00022989"/>
    </source>
</evidence>
<dbReference type="InterPro" id="IPR043428">
    <property type="entry name" value="LivM-like"/>
</dbReference>
<organism evidence="7">
    <name type="scientific">Microvirga ossetica</name>
    <dbReference type="NCBI Taxonomy" id="1882682"/>
    <lineage>
        <taxon>Bacteria</taxon>
        <taxon>Pseudomonadati</taxon>
        <taxon>Pseudomonadota</taxon>
        <taxon>Alphaproteobacteria</taxon>
        <taxon>Hyphomicrobiales</taxon>
        <taxon>Methylobacteriaceae</taxon>
        <taxon>Microvirga</taxon>
    </lineage>
</organism>
<evidence type="ECO:0000256" key="1">
    <source>
        <dbReference type="ARBA" id="ARBA00004651"/>
    </source>
</evidence>
<dbReference type="GO" id="GO:0015658">
    <property type="term" value="F:branched-chain amino acid transmembrane transporter activity"/>
    <property type="evidence" value="ECO:0007669"/>
    <property type="project" value="InterPro"/>
</dbReference>
<evidence type="ECO:0000313" key="7">
    <source>
        <dbReference type="EMBL" id="ANY81505.1"/>
    </source>
</evidence>
<dbReference type="KEGG" id="moc:BB934_00195"/>
<reference evidence="7" key="1">
    <citation type="submission" date="2016-07" db="EMBL/GenBank/DDBJ databases">
        <title>Microvirga ossetica sp. nov. a new species of rhizobia isolated from root nodules of the legume species Vicia alpestris Steven originated from North Ossetia region in the Caucasus.</title>
        <authorList>
            <person name="Safronova V.I."/>
            <person name="Kuznetsova I.G."/>
            <person name="Sazanova A.L."/>
            <person name="Belimov A."/>
            <person name="Andronov E."/>
            <person name="Osledkin Y.S."/>
            <person name="Onishchuk O.P."/>
            <person name="Kurchak O.N."/>
            <person name="Shaposhnikov A.I."/>
            <person name="Willems A."/>
            <person name="Tikhonovich I.A."/>
        </authorList>
    </citation>
    <scope>NUCLEOTIDE SEQUENCE [LARGE SCALE GENOMIC DNA]</scope>
    <source>
        <strain evidence="7">V5/3M</strain>
    </source>
</reference>
<dbReference type="PANTHER" id="PTHR30482">
    <property type="entry name" value="HIGH-AFFINITY BRANCHED-CHAIN AMINO ACID TRANSPORT SYSTEM PERMEASE"/>
    <property type="match status" value="1"/>
</dbReference>
<comment type="subcellular location">
    <subcellularLocation>
        <location evidence="1">Cell membrane</location>
        <topology evidence="1">Multi-pass membrane protein</topology>
    </subcellularLocation>
</comment>
<protein>
    <submittedName>
        <fullName evidence="7">ABC transporter permease</fullName>
    </submittedName>
</protein>
<dbReference type="GO" id="GO:0005886">
    <property type="term" value="C:plasma membrane"/>
    <property type="evidence" value="ECO:0007669"/>
    <property type="project" value="UniProtKB-SubCell"/>
</dbReference>
<feature type="transmembrane region" description="Helical" evidence="6">
    <location>
        <begin position="54"/>
        <end position="87"/>
    </location>
</feature>
<feature type="transmembrane region" description="Helical" evidence="6">
    <location>
        <begin position="24"/>
        <end position="42"/>
    </location>
</feature>
<sequence length="350" mass="37400">MGNHPMQSTTAETVRTALSRRGRWGLGEIAFWLVAAATLFFLPERHLILNEIAIIGLFALSLDLILGYAGIVSLGHAAFFGLGAYVAGILARNGMTDPLAGLIVAAIAGAILGFITSFLVLRGSDLTKLMVTLGVALVLGELANQMSWLTGGADGLQGITMGPILGLFEFDIFGTTAYAYSLVVTFLLFVIARRIVVSPYGLSLRAIRDNPLRARAVGIPVNRRLVAVYTLAAAYAGVAGGLLAQTTQFVSLDVLAFHRSADVMLVLVIGGVGYLYGGLIGAVVFKVLQDVLSAWTPQYWQFWIGLILVLLVLAGRERLTDKARFAVKRFFGRFGGKRPGALPTTSAREI</sequence>
<feature type="transmembrane region" description="Helical" evidence="6">
    <location>
        <begin position="226"/>
        <end position="244"/>
    </location>
</feature>
<proteinExistence type="predicted"/>
<feature type="transmembrane region" description="Helical" evidence="6">
    <location>
        <begin position="265"/>
        <end position="288"/>
    </location>
</feature>
<evidence type="ECO:0000256" key="6">
    <source>
        <dbReference type="SAM" id="Phobius"/>
    </source>
</evidence>
<feature type="transmembrane region" description="Helical" evidence="6">
    <location>
        <begin position="99"/>
        <end position="121"/>
    </location>
</feature>
<feature type="transmembrane region" description="Helical" evidence="6">
    <location>
        <begin position="300"/>
        <end position="319"/>
    </location>
</feature>
<evidence type="ECO:0000256" key="2">
    <source>
        <dbReference type="ARBA" id="ARBA00022475"/>
    </source>
</evidence>
<dbReference type="PANTHER" id="PTHR30482:SF17">
    <property type="entry name" value="ABC TRANSPORTER ATP-BINDING PROTEIN"/>
    <property type="match status" value="1"/>
</dbReference>
<dbReference type="EMBL" id="CP016616">
    <property type="protein sequence ID" value="ANY81505.1"/>
    <property type="molecule type" value="Genomic_DNA"/>
</dbReference>